<dbReference type="InterPro" id="IPR001610">
    <property type="entry name" value="PAC"/>
</dbReference>
<dbReference type="InterPro" id="IPR000700">
    <property type="entry name" value="PAS-assoc_C"/>
</dbReference>
<comment type="caution">
    <text evidence="4">The sequence shown here is derived from an EMBL/GenBank/DDBJ whole genome shotgun (WGS) entry which is preliminary data.</text>
</comment>
<dbReference type="FunFam" id="3.30.70.270:FF:000001">
    <property type="entry name" value="Diguanylate cyclase domain protein"/>
    <property type="match status" value="1"/>
</dbReference>
<keyword evidence="5" id="KW-1185">Reference proteome</keyword>
<dbReference type="InterPro" id="IPR035965">
    <property type="entry name" value="PAS-like_dom_sf"/>
</dbReference>
<accession>A0A658R2G5</accession>
<dbReference type="InterPro" id="IPR029787">
    <property type="entry name" value="Nucleotide_cyclase"/>
</dbReference>
<dbReference type="NCBIfam" id="TIGR00254">
    <property type="entry name" value="GGDEF"/>
    <property type="match status" value="1"/>
</dbReference>
<dbReference type="Pfam" id="PF00990">
    <property type="entry name" value="GGDEF"/>
    <property type="match status" value="1"/>
</dbReference>
<dbReference type="PANTHER" id="PTHR44757">
    <property type="entry name" value="DIGUANYLATE CYCLASE DGCP"/>
    <property type="match status" value="1"/>
</dbReference>
<feature type="domain" description="PAS" evidence="1">
    <location>
        <begin position="192"/>
        <end position="262"/>
    </location>
</feature>
<evidence type="ECO:0000259" key="1">
    <source>
        <dbReference type="PROSITE" id="PS50112"/>
    </source>
</evidence>
<evidence type="ECO:0000313" key="4">
    <source>
        <dbReference type="EMBL" id="SAL43189.1"/>
    </source>
</evidence>
<proteinExistence type="predicted"/>
<dbReference type="AlphaFoldDB" id="A0A658R2G5"/>
<dbReference type="InterPro" id="IPR029016">
    <property type="entry name" value="GAF-like_dom_sf"/>
</dbReference>
<dbReference type="GO" id="GO:0003824">
    <property type="term" value="F:catalytic activity"/>
    <property type="evidence" value="ECO:0007669"/>
    <property type="project" value="UniProtKB-ARBA"/>
</dbReference>
<dbReference type="GO" id="GO:0006355">
    <property type="term" value="P:regulation of DNA-templated transcription"/>
    <property type="evidence" value="ECO:0007669"/>
    <property type="project" value="InterPro"/>
</dbReference>
<dbReference type="SMART" id="SM00086">
    <property type="entry name" value="PAC"/>
    <property type="match status" value="2"/>
</dbReference>
<dbReference type="PROSITE" id="PS50887">
    <property type="entry name" value="GGDEF"/>
    <property type="match status" value="1"/>
</dbReference>
<dbReference type="Pfam" id="PF01590">
    <property type="entry name" value="GAF"/>
    <property type="match status" value="1"/>
</dbReference>
<dbReference type="CDD" id="cd01949">
    <property type="entry name" value="GGDEF"/>
    <property type="match status" value="1"/>
</dbReference>
<protein>
    <submittedName>
        <fullName evidence="4">Diguanylate cyclase</fullName>
    </submittedName>
</protein>
<dbReference type="InterPro" id="IPR052155">
    <property type="entry name" value="Biofilm_reg_signaling"/>
</dbReference>
<dbReference type="InterPro" id="IPR003018">
    <property type="entry name" value="GAF"/>
</dbReference>
<organism evidence="4 5">
    <name type="scientific">Caballeronia concitans</name>
    <dbReference type="NCBI Taxonomy" id="1777133"/>
    <lineage>
        <taxon>Bacteria</taxon>
        <taxon>Pseudomonadati</taxon>
        <taxon>Pseudomonadota</taxon>
        <taxon>Betaproteobacteria</taxon>
        <taxon>Burkholderiales</taxon>
        <taxon>Burkholderiaceae</taxon>
        <taxon>Caballeronia</taxon>
    </lineage>
</organism>
<reference evidence="4 5" key="1">
    <citation type="submission" date="2016-01" db="EMBL/GenBank/DDBJ databases">
        <authorList>
            <person name="Peeters C."/>
        </authorList>
    </citation>
    <scope>NUCLEOTIDE SEQUENCE [LARGE SCALE GENOMIC DNA]</scope>
    <source>
        <strain evidence="4">LMG 29315</strain>
    </source>
</reference>
<dbReference type="PROSITE" id="PS50113">
    <property type="entry name" value="PAC"/>
    <property type="match status" value="2"/>
</dbReference>
<dbReference type="SUPFAM" id="SSF55781">
    <property type="entry name" value="GAF domain-like"/>
    <property type="match status" value="1"/>
</dbReference>
<dbReference type="PROSITE" id="PS50112">
    <property type="entry name" value="PAS"/>
    <property type="match status" value="2"/>
</dbReference>
<dbReference type="EMBL" id="FCNV02000012">
    <property type="protein sequence ID" value="SAL43189.1"/>
    <property type="molecule type" value="Genomic_DNA"/>
</dbReference>
<dbReference type="PANTHER" id="PTHR44757:SF2">
    <property type="entry name" value="BIOFILM ARCHITECTURE MAINTENANCE PROTEIN MBAA"/>
    <property type="match status" value="1"/>
</dbReference>
<dbReference type="CDD" id="cd00130">
    <property type="entry name" value="PAS"/>
    <property type="match status" value="2"/>
</dbReference>
<dbReference type="NCBIfam" id="TIGR00229">
    <property type="entry name" value="sensory_box"/>
    <property type="match status" value="2"/>
</dbReference>
<feature type="domain" description="PAC" evidence="2">
    <location>
        <begin position="436"/>
        <end position="486"/>
    </location>
</feature>
<dbReference type="SMART" id="SM00091">
    <property type="entry name" value="PAS"/>
    <property type="match status" value="3"/>
</dbReference>
<dbReference type="InterPro" id="IPR043128">
    <property type="entry name" value="Rev_trsase/Diguanyl_cyclase"/>
</dbReference>
<dbReference type="SUPFAM" id="SSF55785">
    <property type="entry name" value="PYP-like sensor domain (PAS domain)"/>
    <property type="match status" value="3"/>
</dbReference>
<dbReference type="Gene3D" id="3.30.450.20">
    <property type="entry name" value="PAS domain"/>
    <property type="match status" value="3"/>
</dbReference>
<dbReference type="InterPro" id="IPR013656">
    <property type="entry name" value="PAS_4"/>
</dbReference>
<dbReference type="Pfam" id="PF13426">
    <property type="entry name" value="PAS_9"/>
    <property type="match status" value="1"/>
</dbReference>
<feature type="domain" description="GGDEF" evidence="3">
    <location>
        <begin position="641"/>
        <end position="775"/>
    </location>
</feature>
<name>A0A658R2G5_9BURK</name>
<dbReference type="SUPFAM" id="SSF55073">
    <property type="entry name" value="Nucleotide cyclase"/>
    <property type="match status" value="1"/>
</dbReference>
<feature type="domain" description="PAS" evidence="1">
    <location>
        <begin position="358"/>
        <end position="429"/>
    </location>
</feature>
<dbReference type="Pfam" id="PF00989">
    <property type="entry name" value="PAS"/>
    <property type="match status" value="1"/>
</dbReference>
<evidence type="ECO:0000259" key="2">
    <source>
        <dbReference type="PROSITE" id="PS50113"/>
    </source>
</evidence>
<dbReference type="Gene3D" id="3.30.450.40">
    <property type="match status" value="1"/>
</dbReference>
<dbReference type="SMART" id="SM00267">
    <property type="entry name" value="GGDEF"/>
    <property type="match status" value="1"/>
</dbReference>
<dbReference type="Proteomes" id="UP000198263">
    <property type="component" value="Unassembled WGS sequence"/>
</dbReference>
<dbReference type="InterPro" id="IPR000014">
    <property type="entry name" value="PAS"/>
</dbReference>
<gene>
    <name evidence="4" type="ORF">AWB72_04529</name>
</gene>
<sequence>MLIHVPPYTKSMQVAPLPPNETERLRVLHRLAILDTAPEEAFDRITRVLAHMLGVPIALVSLIDEHRQWFKSRVGLEACQTPRGIAFCSHALLESDMLVVEDARNDPRFCDNPLVTGPLSIVFYAGVPLRSAEGHAIGTLCAIDTVPRVLSTDARAAMRDLARTVERELATRETAHSARALHQADANAIRLSEARFRTIFEQTPTGTAVVGLDGRFIEVNSHLCQMLGYTADELLSLTFQQITFVEDLEQDLQHLRQLVAGVIATYTIEKRYVRRDGTHLWVQLHVALVRTHDGDPLHVIAVIEDIEARKENERFQREYRAALEDQVARRTAELRTTNVQLRGEVARRETSEAMLRAQNHHLQAVIDNAQDAYVAIDGDGYITEWNDAAEHMFGWARHEALGRLMAGTIIPPMWRDAHEAGMRRFLHTGVAVILSKAIEVLALRRSGDTFPAELRISTAATPSGKTLFAFITDVSERKRVEAEIIESREAIQKVTDSLPVLIAYVDRELRYQFNNEGYRRLLNRDIASMRGQAVGTVMPRAVYRTLLPSFRRALAGERVQHDDVEDREVEGRTWSVSLVPDTRGREVIGFYMLAQDVTARRLAERELRVQALRDPLTGLPNRRALLAHLAQHIGLDAAKRQALAVFFLDLDGFKPVNDAYGHETGDELLRLVGHRLKETVRSSDFTSRLAGDEFVIVCHDVADQATARSIAESICIALNSPFELSEHDVTIATSVGVVLCDATVQATPAALLAAADMAMYEAKRKGRNNYHFAPHPAETLPG</sequence>
<evidence type="ECO:0000259" key="3">
    <source>
        <dbReference type="PROSITE" id="PS50887"/>
    </source>
</evidence>
<feature type="domain" description="PAC" evidence="2">
    <location>
        <begin position="266"/>
        <end position="318"/>
    </location>
</feature>
<dbReference type="Pfam" id="PF08448">
    <property type="entry name" value="PAS_4"/>
    <property type="match status" value="1"/>
</dbReference>
<dbReference type="Gene3D" id="3.30.70.270">
    <property type="match status" value="1"/>
</dbReference>
<dbReference type="InterPro" id="IPR000160">
    <property type="entry name" value="GGDEF_dom"/>
</dbReference>
<dbReference type="SMART" id="SM00065">
    <property type="entry name" value="GAF"/>
    <property type="match status" value="1"/>
</dbReference>
<dbReference type="InterPro" id="IPR013767">
    <property type="entry name" value="PAS_fold"/>
</dbReference>
<evidence type="ECO:0000313" key="5">
    <source>
        <dbReference type="Proteomes" id="UP000198263"/>
    </source>
</evidence>